<keyword evidence="2" id="KW-0226">DNA condensation</keyword>
<name>A0A132N1A6_HYDSH</name>
<evidence type="ECO:0000313" key="7">
    <source>
        <dbReference type="EMBL" id="PTQ53046.1"/>
    </source>
</evidence>
<dbReference type="GO" id="GO:0006270">
    <property type="term" value="P:DNA replication initiation"/>
    <property type="evidence" value="ECO:0007669"/>
    <property type="project" value="UniProtKB-ARBA"/>
</dbReference>
<dbReference type="Proteomes" id="UP000748108">
    <property type="component" value="Unassembled WGS sequence"/>
</dbReference>
<dbReference type="PROSITE" id="PS00045">
    <property type="entry name" value="HISTONE_LIKE"/>
    <property type="match status" value="1"/>
</dbReference>
<dbReference type="SMART" id="SM00411">
    <property type="entry name" value="BHL"/>
    <property type="match status" value="1"/>
</dbReference>
<dbReference type="GO" id="GO:1990178">
    <property type="term" value="C:HU-DNA complex"/>
    <property type="evidence" value="ECO:0007669"/>
    <property type="project" value="UniProtKB-ARBA"/>
</dbReference>
<dbReference type="EMBL" id="JAHHQF010000047">
    <property type="protein sequence ID" value="MBT9282040.1"/>
    <property type="molecule type" value="Genomic_DNA"/>
</dbReference>
<evidence type="ECO:0000256" key="3">
    <source>
        <dbReference type="ARBA" id="ARBA00023125"/>
    </source>
</evidence>
<dbReference type="AlphaFoldDB" id="A0A132N1A6"/>
<evidence type="ECO:0000313" key="9">
    <source>
        <dbReference type="Proteomes" id="UP000244180"/>
    </source>
</evidence>
<dbReference type="SUPFAM" id="SSF47729">
    <property type="entry name" value="IHF-like DNA-binding proteins"/>
    <property type="match status" value="1"/>
</dbReference>
<dbReference type="GO" id="GO:1990103">
    <property type="term" value="C:DnaA-HU complex"/>
    <property type="evidence" value="ECO:0007669"/>
    <property type="project" value="UniProtKB-ARBA"/>
</dbReference>
<keyword evidence="8" id="KW-1185">Reference proteome</keyword>
<dbReference type="PRINTS" id="PR01727">
    <property type="entry name" value="DNABINDINGHU"/>
</dbReference>
<dbReference type="Proteomes" id="UP000244180">
    <property type="component" value="Unassembled WGS sequence"/>
</dbReference>
<dbReference type="GO" id="GO:0003677">
    <property type="term" value="F:DNA binding"/>
    <property type="evidence" value="ECO:0007669"/>
    <property type="project" value="UniProtKB-KW"/>
</dbReference>
<evidence type="ECO:0000256" key="2">
    <source>
        <dbReference type="ARBA" id="ARBA00023067"/>
    </source>
</evidence>
<organism evidence="7 9">
    <name type="scientific">Hydrogenibacillus schlegelii</name>
    <name type="common">Bacillus schlegelii</name>
    <dbReference type="NCBI Taxonomy" id="1484"/>
    <lineage>
        <taxon>Bacteria</taxon>
        <taxon>Bacillati</taxon>
        <taxon>Bacillota</taxon>
        <taxon>Bacilli</taxon>
        <taxon>Bacillales</taxon>
        <taxon>Bacillales Family X. Incertae Sedis</taxon>
        <taxon>Hydrogenibacillus</taxon>
    </lineage>
</organism>
<reference evidence="6 8" key="1">
    <citation type="submission" date="2015-09" db="EMBL/GenBank/DDBJ databases">
        <title>Draft genome sequence of Hydrogenibacillus schlegelii DSM 2000.</title>
        <authorList>
            <person name="Hemp J."/>
        </authorList>
    </citation>
    <scope>NUCLEOTIDE SEQUENCE [LARGE SCALE GENOMIC DNA]</scope>
    <source>
        <strain evidence="6 8">MA 48</strain>
    </source>
</reference>
<dbReference type="OrthoDB" id="9799835at2"/>
<accession>A0A132N1A6</accession>
<reference evidence="5" key="3">
    <citation type="journal article" date="2021" name="Microbiology">
        <title>Metagenomic Analysis of the Microbial Community in the Underground Coal Fire Area (Kemerovo Region, Russia) Revealed Predominance of Thermophilic Members of the Phyla Deinococcus-thermus, Aquificae, and Firmicutes.</title>
        <authorList>
            <person name="Kadnikov V."/>
            <person name="Mardanov A.V."/>
            <person name="Beletsky A.V."/>
            <person name="Karnachuk O.V."/>
            <person name="Ravin N.V."/>
        </authorList>
    </citation>
    <scope>NUCLEOTIDE SEQUENCE</scope>
    <source>
        <strain evidence="5">RBS10-49</strain>
    </source>
</reference>
<dbReference type="PANTHER" id="PTHR33175">
    <property type="entry name" value="DNA-BINDING PROTEIN HU"/>
    <property type="match status" value="1"/>
</dbReference>
<dbReference type="InterPro" id="IPR000119">
    <property type="entry name" value="Hist_DNA-bd"/>
</dbReference>
<dbReference type="GO" id="GO:0005829">
    <property type="term" value="C:cytosol"/>
    <property type="evidence" value="ECO:0007669"/>
    <property type="project" value="TreeGrafter"/>
</dbReference>
<evidence type="ECO:0000256" key="1">
    <source>
        <dbReference type="ARBA" id="ARBA00010529"/>
    </source>
</evidence>
<dbReference type="InterPro" id="IPR020816">
    <property type="entry name" value="Histone-like_DNA-bd_CS"/>
</dbReference>
<dbReference type="Gene3D" id="4.10.520.10">
    <property type="entry name" value="IHF-like DNA-binding proteins"/>
    <property type="match status" value="1"/>
</dbReference>
<dbReference type="RefSeq" id="WP_066201238.1">
    <property type="nucleotide sequence ID" value="NZ_CBCSAS010000014.1"/>
</dbReference>
<protein>
    <submittedName>
        <fullName evidence="5 7">DNA-binding protein</fullName>
    </submittedName>
</protein>
<dbReference type="InterPro" id="IPR010992">
    <property type="entry name" value="IHF-like_DNA-bd_dom_sf"/>
</dbReference>
<evidence type="ECO:0000313" key="6">
    <source>
        <dbReference type="EMBL" id="OAR04107.1"/>
    </source>
</evidence>
<keyword evidence="3 7" id="KW-0238">DNA-binding</keyword>
<dbReference type="GO" id="GO:0030527">
    <property type="term" value="F:structural constituent of chromatin"/>
    <property type="evidence" value="ECO:0007669"/>
    <property type="project" value="InterPro"/>
</dbReference>
<reference evidence="7 9" key="2">
    <citation type="submission" date="2017-08" db="EMBL/GenBank/DDBJ databases">
        <title>Burning lignite coal seam in the remote Altai Mountains harbors a hydrogen-driven thermophilic microbial community.</title>
        <authorList>
            <person name="Kadnikov V.V."/>
            <person name="Mardanov A.V."/>
            <person name="Ivasenko D."/>
            <person name="Beletsky A.V."/>
            <person name="Karnachuk O.V."/>
            <person name="Ravin N.V."/>
        </authorList>
    </citation>
    <scope>NUCLEOTIDE SEQUENCE [LARGE SCALE GENOMIC DNA]</scope>
    <source>
        <strain evidence="7">AL33</strain>
    </source>
</reference>
<gene>
    <name evidence="7" type="ORF">HSCHL_2123</name>
    <name evidence="5" type="ORF">KM312_05210</name>
    <name evidence="6" type="ORF">SA87_06460</name>
</gene>
<dbReference type="PANTHER" id="PTHR33175:SF3">
    <property type="entry name" value="DNA-BINDING PROTEIN HU-BETA"/>
    <property type="match status" value="1"/>
</dbReference>
<evidence type="ECO:0000256" key="4">
    <source>
        <dbReference type="RuleBase" id="RU003939"/>
    </source>
</evidence>
<sequence length="91" mass="10120">MNKQEFIAAVAERTQMTKKDVEAVLNAVLDEITEALKRGERVQFVGFGTFETRKREARTGRNPQTGEEIRIAASVVPVFKAGNKLKEAVKA</sequence>
<dbReference type="GO" id="GO:0030261">
    <property type="term" value="P:chromosome condensation"/>
    <property type="evidence" value="ECO:0007669"/>
    <property type="project" value="UniProtKB-KW"/>
</dbReference>
<dbReference type="GO" id="GO:0042802">
    <property type="term" value="F:identical protein binding"/>
    <property type="evidence" value="ECO:0007669"/>
    <property type="project" value="UniProtKB-ARBA"/>
</dbReference>
<dbReference type="Proteomes" id="UP000243024">
    <property type="component" value="Unassembled WGS sequence"/>
</dbReference>
<evidence type="ECO:0000313" key="8">
    <source>
        <dbReference type="Proteomes" id="UP000243024"/>
    </source>
</evidence>
<proteinExistence type="inferred from homology"/>
<dbReference type="Pfam" id="PF00216">
    <property type="entry name" value="Bac_DNA_binding"/>
    <property type="match status" value="1"/>
</dbReference>
<evidence type="ECO:0000313" key="5">
    <source>
        <dbReference type="EMBL" id="MBT9282040.1"/>
    </source>
</evidence>
<dbReference type="STRING" id="1484.SA87_06460"/>
<dbReference type="EMBL" id="JXBB01000023">
    <property type="protein sequence ID" value="OAR04107.1"/>
    <property type="molecule type" value="Genomic_DNA"/>
</dbReference>
<comment type="similarity">
    <text evidence="1 4">Belongs to the bacterial histone-like protein family.</text>
</comment>
<dbReference type="FunFam" id="4.10.520.10:FF:000001">
    <property type="entry name" value="DNA-binding protein HU"/>
    <property type="match status" value="1"/>
</dbReference>
<dbReference type="EMBL" id="PEBV01000017">
    <property type="protein sequence ID" value="PTQ53046.1"/>
    <property type="molecule type" value="Genomic_DNA"/>
</dbReference>
<dbReference type="CDD" id="cd13831">
    <property type="entry name" value="HU"/>
    <property type="match status" value="1"/>
</dbReference>
<dbReference type="GO" id="GO:0010467">
    <property type="term" value="P:gene expression"/>
    <property type="evidence" value="ECO:0007669"/>
    <property type="project" value="UniProtKB-ARBA"/>
</dbReference>
<comment type="caution">
    <text evidence="7">The sequence shown here is derived from an EMBL/GenBank/DDBJ whole genome shotgun (WGS) entry which is preliminary data.</text>
</comment>